<name>A0A5M9HBI1_9SPHI</name>
<evidence type="ECO:0000313" key="1">
    <source>
        <dbReference type="EMBL" id="KAA8483729.1"/>
    </source>
</evidence>
<dbReference type="RefSeq" id="WP_141814554.1">
    <property type="nucleotide sequence ID" value="NZ_VFPL01000001.1"/>
</dbReference>
<dbReference type="Proteomes" id="UP000322918">
    <property type="component" value="Unassembled WGS sequence"/>
</dbReference>
<keyword evidence="2" id="KW-1185">Reference proteome</keyword>
<protein>
    <submittedName>
        <fullName evidence="1">Uncharacterized protein</fullName>
    </submittedName>
</protein>
<organism evidence="1 2">
    <name type="scientific">Arcticibacter tournemirensis</name>
    <dbReference type="NCBI Taxonomy" id="699437"/>
    <lineage>
        <taxon>Bacteria</taxon>
        <taxon>Pseudomonadati</taxon>
        <taxon>Bacteroidota</taxon>
        <taxon>Sphingobacteriia</taxon>
        <taxon>Sphingobacteriales</taxon>
        <taxon>Sphingobacteriaceae</taxon>
        <taxon>Arcticibacter</taxon>
    </lineage>
</organism>
<dbReference type="AlphaFoldDB" id="A0A5M9HBI1"/>
<reference evidence="1 2" key="1">
    <citation type="submission" date="2019-09" db="EMBL/GenBank/DDBJ databases">
        <title>Pararcticibacter amylolyticus gen. nov., sp. nov., isolated from a rottenly hemp rope, and reclassification of Pedobacter tournemirensis as Pararcticibacter tournemirensis comb. nov.</title>
        <authorList>
            <person name="Cai Y."/>
        </authorList>
    </citation>
    <scope>NUCLEOTIDE SEQUENCE [LARGE SCALE GENOMIC DNA]</scope>
    <source>
        <strain evidence="1 2">TF5-37.2-LB10</strain>
    </source>
</reference>
<sequence length="70" mass="8071">MAKRKVTGFESYWLVEFMKMKATVEVIKEHQAIILSRIDGSSKEATLIEMDRRITELLDIDIDSAPDELD</sequence>
<comment type="caution">
    <text evidence="1">The sequence shown here is derived from an EMBL/GenBank/DDBJ whole genome shotgun (WGS) entry which is preliminary data.</text>
</comment>
<dbReference type="EMBL" id="VWNE01000010">
    <property type="protein sequence ID" value="KAA8483729.1"/>
    <property type="molecule type" value="Genomic_DNA"/>
</dbReference>
<gene>
    <name evidence="1" type="ORF">F1649_07520</name>
</gene>
<evidence type="ECO:0000313" key="2">
    <source>
        <dbReference type="Proteomes" id="UP000322918"/>
    </source>
</evidence>
<accession>A0A5M9HBI1</accession>
<proteinExistence type="predicted"/>